<dbReference type="AlphaFoldDB" id="A0A821W735"/>
<gene>
    <name evidence="1" type="ORF">PMACD_LOCUS12924</name>
</gene>
<dbReference type="Proteomes" id="UP000663880">
    <property type="component" value="Unassembled WGS sequence"/>
</dbReference>
<organism evidence="1 2">
    <name type="scientific">Pieris macdunnoughi</name>
    <dbReference type="NCBI Taxonomy" id="345717"/>
    <lineage>
        <taxon>Eukaryota</taxon>
        <taxon>Metazoa</taxon>
        <taxon>Ecdysozoa</taxon>
        <taxon>Arthropoda</taxon>
        <taxon>Hexapoda</taxon>
        <taxon>Insecta</taxon>
        <taxon>Pterygota</taxon>
        <taxon>Neoptera</taxon>
        <taxon>Endopterygota</taxon>
        <taxon>Lepidoptera</taxon>
        <taxon>Glossata</taxon>
        <taxon>Ditrysia</taxon>
        <taxon>Papilionoidea</taxon>
        <taxon>Pieridae</taxon>
        <taxon>Pierinae</taxon>
        <taxon>Pieris</taxon>
    </lineage>
</organism>
<keyword evidence="2" id="KW-1185">Reference proteome</keyword>
<comment type="caution">
    <text evidence="1">The sequence shown here is derived from an EMBL/GenBank/DDBJ whole genome shotgun (WGS) entry which is preliminary data.</text>
</comment>
<reference evidence="1" key="1">
    <citation type="submission" date="2021-02" db="EMBL/GenBank/DDBJ databases">
        <authorList>
            <person name="Steward A R."/>
        </authorList>
    </citation>
    <scope>NUCLEOTIDE SEQUENCE</scope>
</reference>
<proteinExistence type="predicted"/>
<evidence type="ECO:0000313" key="2">
    <source>
        <dbReference type="Proteomes" id="UP000663880"/>
    </source>
</evidence>
<dbReference type="OrthoDB" id="7359534at2759"/>
<evidence type="ECO:0000313" key="1">
    <source>
        <dbReference type="EMBL" id="CAF4919917.1"/>
    </source>
</evidence>
<sequence length="122" mass="13315">MTDNIMMQENLCDEESTQSIIIEVSKSYHGGQALGLSTSNSASIISQLSLGITLPPKRAGKTKRKVTASNLGLETPELIRLVNSIPSCTIPEILKAAYKKKGTWGLINNTYDVQKYSVLEET</sequence>
<protein>
    <submittedName>
        <fullName evidence="1">Uncharacterized protein</fullName>
    </submittedName>
</protein>
<dbReference type="EMBL" id="CAJOBZ010000053">
    <property type="protein sequence ID" value="CAF4919917.1"/>
    <property type="molecule type" value="Genomic_DNA"/>
</dbReference>
<name>A0A821W735_9NEOP</name>
<accession>A0A821W735</accession>